<evidence type="ECO:0000313" key="3">
    <source>
        <dbReference type="Proteomes" id="UP000198406"/>
    </source>
</evidence>
<evidence type="ECO:0000256" key="1">
    <source>
        <dbReference type="SAM" id="MobiDB-lite"/>
    </source>
</evidence>
<dbReference type="EMBL" id="BDSP01000136">
    <property type="protein sequence ID" value="GAX19205.1"/>
    <property type="molecule type" value="Genomic_DNA"/>
</dbReference>
<keyword evidence="3" id="KW-1185">Reference proteome</keyword>
<evidence type="ECO:0000313" key="2">
    <source>
        <dbReference type="EMBL" id="GAX19205.1"/>
    </source>
</evidence>
<comment type="caution">
    <text evidence="2">The sequence shown here is derived from an EMBL/GenBank/DDBJ whole genome shotgun (WGS) entry which is preliminary data.</text>
</comment>
<dbReference type="Proteomes" id="UP000198406">
    <property type="component" value="Unassembled WGS sequence"/>
</dbReference>
<proteinExistence type="predicted"/>
<feature type="region of interest" description="Disordered" evidence="1">
    <location>
        <begin position="154"/>
        <end position="185"/>
    </location>
</feature>
<accession>A0A1Z5JYV4</accession>
<reference evidence="2 3" key="1">
    <citation type="journal article" date="2015" name="Plant Cell">
        <title>Oil accumulation by the oleaginous diatom Fistulifera solaris as revealed by the genome and transcriptome.</title>
        <authorList>
            <person name="Tanaka T."/>
            <person name="Maeda Y."/>
            <person name="Veluchamy A."/>
            <person name="Tanaka M."/>
            <person name="Abida H."/>
            <person name="Marechal E."/>
            <person name="Bowler C."/>
            <person name="Muto M."/>
            <person name="Sunaga Y."/>
            <person name="Tanaka M."/>
            <person name="Yoshino T."/>
            <person name="Taniguchi T."/>
            <person name="Fukuda Y."/>
            <person name="Nemoto M."/>
            <person name="Matsumoto M."/>
            <person name="Wong P.S."/>
            <person name="Aburatani S."/>
            <person name="Fujibuchi W."/>
        </authorList>
    </citation>
    <scope>NUCLEOTIDE SEQUENCE [LARGE SCALE GENOMIC DNA]</scope>
    <source>
        <strain evidence="2 3">JPCC DA0580</strain>
    </source>
</reference>
<dbReference type="AlphaFoldDB" id="A0A1Z5JYV4"/>
<gene>
    <name evidence="2" type="ORF">FisN_4Lh210</name>
</gene>
<sequence>MSLSISSYESDVSHDEGNLFDMTIDATSTACLNIVDLMMKGFSCDPNKSKAMMKSWIKAFDCLVVDNVDLQRAQSRKRLHTMKRNITYNPSREKQSRAKKNVFESPHNHNVSYDYSVSYDDTLADQSAELDQSTLSFSALMESDFSDHSGFLERSTYDSEESSSDEGSSGSQSHESDEDGESLDKVDVRPIVKKIRRRTVISITRAGQCVDQIDMGTLPKSSENRSRRWVETMNHRTQSRSSPSSTIIRDDKGLSPSVVFGFISKSEKSMLPERSKGAKLASLSRNLFGEESIKRPSNLVSAKACVLDLTHLTPAGSDLLRWIMGSGLFIEFPSHLVSHRHNILSIYSPICSLLPILIAAMVRYTQVSKNDALSPMDGWQGNDEQPAVTIIYSKDAAFELSIDEDRGTDGASTTLARDIYAYLHTYPDDESNDSDATQKFCHRKRVSWSPQLSSHFYA</sequence>
<organism evidence="2 3">
    <name type="scientific">Fistulifera solaris</name>
    <name type="common">Oleaginous diatom</name>
    <dbReference type="NCBI Taxonomy" id="1519565"/>
    <lineage>
        <taxon>Eukaryota</taxon>
        <taxon>Sar</taxon>
        <taxon>Stramenopiles</taxon>
        <taxon>Ochrophyta</taxon>
        <taxon>Bacillariophyta</taxon>
        <taxon>Bacillariophyceae</taxon>
        <taxon>Bacillariophycidae</taxon>
        <taxon>Naviculales</taxon>
        <taxon>Naviculaceae</taxon>
        <taxon>Fistulifera</taxon>
    </lineage>
</organism>
<protein>
    <submittedName>
        <fullName evidence="2">Uncharacterized protein</fullName>
    </submittedName>
</protein>
<name>A0A1Z5JYV4_FISSO</name>
<dbReference type="InParanoid" id="A0A1Z5JYV4"/>
<feature type="region of interest" description="Disordered" evidence="1">
    <location>
        <begin position="87"/>
        <end position="107"/>
    </location>
</feature>